<feature type="coiled-coil region" evidence="1">
    <location>
        <begin position="27"/>
        <end position="61"/>
    </location>
</feature>
<evidence type="ECO:0000313" key="3">
    <source>
        <dbReference type="Proteomes" id="UP000236161"/>
    </source>
</evidence>
<dbReference type="EMBL" id="KZ451982">
    <property type="protein sequence ID" value="PKA54410.1"/>
    <property type="molecule type" value="Genomic_DNA"/>
</dbReference>
<accession>A0A2I0AFT5</accession>
<sequence length="125" mass="14821">MDEILSLLRRLEPSEAERTIVDLESRCARFEGDLEMTAAEIEELKRERGVLMSRVEELEEENRCRREVAHTVRGLLAELEPGQSSYTSLSFSFFLFIFLTVKELFKWNVRDMRLLLIYIHIHILF</sequence>
<evidence type="ECO:0000313" key="2">
    <source>
        <dbReference type="EMBL" id="PKA54410.1"/>
    </source>
</evidence>
<name>A0A2I0AFT5_9ASPA</name>
<keyword evidence="1" id="KW-0175">Coiled coil</keyword>
<organism evidence="2 3">
    <name type="scientific">Apostasia shenzhenica</name>
    <dbReference type="NCBI Taxonomy" id="1088818"/>
    <lineage>
        <taxon>Eukaryota</taxon>
        <taxon>Viridiplantae</taxon>
        <taxon>Streptophyta</taxon>
        <taxon>Embryophyta</taxon>
        <taxon>Tracheophyta</taxon>
        <taxon>Spermatophyta</taxon>
        <taxon>Magnoliopsida</taxon>
        <taxon>Liliopsida</taxon>
        <taxon>Asparagales</taxon>
        <taxon>Orchidaceae</taxon>
        <taxon>Apostasioideae</taxon>
        <taxon>Apostasia</taxon>
    </lineage>
</organism>
<evidence type="ECO:0000256" key="1">
    <source>
        <dbReference type="SAM" id="Coils"/>
    </source>
</evidence>
<gene>
    <name evidence="2" type="ORF">AXF42_Ash000243</name>
</gene>
<dbReference type="AlphaFoldDB" id="A0A2I0AFT5"/>
<reference evidence="2 3" key="1">
    <citation type="journal article" date="2017" name="Nature">
        <title>The Apostasia genome and the evolution of orchids.</title>
        <authorList>
            <person name="Zhang G.Q."/>
            <person name="Liu K.W."/>
            <person name="Li Z."/>
            <person name="Lohaus R."/>
            <person name="Hsiao Y.Y."/>
            <person name="Niu S.C."/>
            <person name="Wang J.Y."/>
            <person name="Lin Y.C."/>
            <person name="Xu Q."/>
            <person name="Chen L.J."/>
            <person name="Yoshida K."/>
            <person name="Fujiwara S."/>
            <person name="Wang Z.W."/>
            <person name="Zhang Y.Q."/>
            <person name="Mitsuda N."/>
            <person name="Wang M."/>
            <person name="Liu G.H."/>
            <person name="Pecoraro L."/>
            <person name="Huang H.X."/>
            <person name="Xiao X.J."/>
            <person name="Lin M."/>
            <person name="Wu X.Y."/>
            <person name="Wu W.L."/>
            <person name="Chen Y.Y."/>
            <person name="Chang S.B."/>
            <person name="Sakamoto S."/>
            <person name="Ohme-Takagi M."/>
            <person name="Yagi M."/>
            <person name="Zeng S.J."/>
            <person name="Shen C.Y."/>
            <person name="Yeh C.M."/>
            <person name="Luo Y.B."/>
            <person name="Tsai W.C."/>
            <person name="Van de Peer Y."/>
            <person name="Liu Z.J."/>
        </authorList>
    </citation>
    <scope>NUCLEOTIDE SEQUENCE [LARGE SCALE GENOMIC DNA]</scope>
    <source>
        <strain evidence="3">cv. Shenzhen</strain>
        <tissue evidence="2">Stem</tissue>
    </source>
</reference>
<proteinExistence type="predicted"/>
<protein>
    <submittedName>
        <fullName evidence="2">Uncharacterized protein</fullName>
    </submittedName>
</protein>
<dbReference type="Proteomes" id="UP000236161">
    <property type="component" value="Unassembled WGS sequence"/>
</dbReference>
<keyword evidence="3" id="KW-1185">Reference proteome</keyword>